<evidence type="ECO:0000313" key="2">
    <source>
        <dbReference type="EMBL" id="TWW72945.1"/>
    </source>
</evidence>
<accession>A0A5C6P0W7</accession>
<dbReference type="PANTHER" id="PTHR35450:SF2">
    <property type="entry name" value="REVERSE TRANSCRIPTASE DOMAIN-CONTAINING PROTEIN"/>
    <property type="match status" value="1"/>
</dbReference>
<dbReference type="AlphaFoldDB" id="A0A5C6P0W7"/>
<comment type="caution">
    <text evidence="2">The sequence shown here is derived from an EMBL/GenBank/DDBJ whole genome shotgun (WGS) entry which is preliminary data.</text>
</comment>
<sequence>MRTKLWHRSYRERTARISGPDTPYSRKNPHRRDTVEYLLQVHKTHVDWLGKHPCTLEDPAKGVQLVHCSTPRTKTTLLLLNPRVESTTTDVAIPSDNNIRKKEHEKLEKYQGLKEEIERMWVMKATVVPVVIGTLVAVTPKLSR</sequence>
<gene>
    <name evidence="2" type="ORF">D4764_15G0003390</name>
</gene>
<evidence type="ECO:0000256" key="1">
    <source>
        <dbReference type="SAM" id="MobiDB-lite"/>
    </source>
</evidence>
<organism evidence="2 3">
    <name type="scientific">Takifugu flavidus</name>
    <name type="common">sansaifugu</name>
    <dbReference type="NCBI Taxonomy" id="433684"/>
    <lineage>
        <taxon>Eukaryota</taxon>
        <taxon>Metazoa</taxon>
        <taxon>Chordata</taxon>
        <taxon>Craniata</taxon>
        <taxon>Vertebrata</taxon>
        <taxon>Euteleostomi</taxon>
        <taxon>Actinopterygii</taxon>
        <taxon>Neopterygii</taxon>
        <taxon>Teleostei</taxon>
        <taxon>Neoteleostei</taxon>
        <taxon>Acanthomorphata</taxon>
        <taxon>Eupercaria</taxon>
        <taxon>Tetraodontiformes</taxon>
        <taxon>Tetradontoidea</taxon>
        <taxon>Tetraodontidae</taxon>
        <taxon>Takifugu</taxon>
    </lineage>
</organism>
<keyword evidence="3" id="KW-1185">Reference proteome</keyword>
<reference evidence="2 3" key="1">
    <citation type="submission" date="2019-04" db="EMBL/GenBank/DDBJ databases">
        <title>Chromosome genome assembly for Takifugu flavidus.</title>
        <authorList>
            <person name="Xiao S."/>
        </authorList>
    </citation>
    <scope>NUCLEOTIDE SEQUENCE [LARGE SCALE GENOMIC DNA]</scope>
    <source>
        <strain evidence="2">HTHZ2018</strain>
        <tissue evidence="2">Muscle</tissue>
    </source>
</reference>
<dbReference type="PANTHER" id="PTHR35450">
    <property type="entry name" value="REVERSE TRANSCRIPTASE DOMAIN-CONTAINING PROTEIN"/>
    <property type="match status" value="1"/>
</dbReference>
<dbReference type="Proteomes" id="UP000324091">
    <property type="component" value="Chromosome 15"/>
</dbReference>
<name>A0A5C6P0W7_9TELE</name>
<dbReference type="EMBL" id="RHFK02000007">
    <property type="protein sequence ID" value="TWW72945.1"/>
    <property type="molecule type" value="Genomic_DNA"/>
</dbReference>
<feature type="region of interest" description="Disordered" evidence="1">
    <location>
        <begin position="1"/>
        <end position="29"/>
    </location>
</feature>
<protein>
    <submittedName>
        <fullName evidence="2">Uncharacterized protein</fullName>
    </submittedName>
</protein>
<evidence type="ECO:0000313" key="3">
    <source>
        <dbReference type="Proteomes" id="UP000324091"/>
    </source>
</evidence>
<proteinExistence type="predicted"/>